<evidence type="ECO:0000256" key="1">
    <source>
        <dbReference type="ARBA" id="ARBA00022729"/>
    </source>
</evidence>
<proteinExistence type="inferred from homology"/>
<dbReference type="GO" id="GO:0009986">
    <property type="term" value="C:cell surface"/>
    <property type="evidence" value="ECO:0007669"/>
    <property type="project" value="TreeGrafter"/>
</dbReference>
<evidence type="ECO:0000313" key="8">
    <source>
        <dbReference type="RefSeq" id="XP_035868740.1"/>
    </source>
</evidence>
<dbReference type="SUPFAM" id="SSF48726">
    <property type="entry name" value="Immunoglobulin"/>
    <property type="match status" value="3"/>
</dbReference>
<dbReference type="GeneID" id="118497667"/>
<dbReference type="CDD" id="cd05740">
    <property type="entry name" value="IgI_hCEACAM_2_4_6_like"/>
    <property type="match status" value="1"/>
</dbReference>
<keyword evidence="2" id="KW-0325">Glycoprotein</keyword>
<dbReference type="CDD" id="cd05774">
    <property type="entry name" value="IgV_CEACAM_D1"/>
    <property type="match status" value="1"/>
</dbReference>
<sequence>MESPSVPAHRGHVPWQGLLLAISLLTFWSPPSTARLTVASVNAAEGKGALLLVLNLPENPAGYSWFRGESVDSSRGIGAFLIETQKFTPGPAHSGRETIYPNGSLLFQKVALNDTGHYTIVVTKKDFLTEKATGQLTVYPELPRPNIKSNNSNPKEHKDTVLLTCEPETEDTTYLWLINSQSLQDSTRLELSKDNRSLTLLHVTRTGTGPYECETWNPVSAGHSDPFTLNVLYGPDTPSISPSDSHYPPGANLRLSCHTASNPPAQYSWLINGRPQPLTQEPFIPSITVSDSGSCT</sequence>
<dbReference type="Pfam" id="PF13895">
    <property type="entry name" value="Ig_2"/>
    <property type="match status" value="1"/>
</dbReference>
<feature type="domain" description="Ig-like" evidence="6">
    <location>
        <begin position="143"/>
        <end position="230"/>
    </location>
</feature>
<organism evidence="7 8">
    <name type="scientific">Phyllostomus discolor</name>
    <name type="common">pale spear-nosed bat</name>
    <dbReference type="NCBI Taxonomy" id="89673"/>
    <lineage>
        <taxon>Eukaryota</taxon>
        <taxon>Metazoa</taxon>
        <taxon>Chordata</taxon>
        <taxon>Craniata</taxon>
        <taxon>Vertebrata</taxon>
        <taxon>Euteleostomi</taxon>
        <taxon>Mammalia</taxon>
        <taxon>Eutheria</taxon>
        <taxon>Laurasiatheria</taxon>
        <taxon>Chiroptera</taxon>
        <taxon>Yangochiroptera</taxon>
        <taxon>Phyllostomidae</taxon>
        <taxon>Phyllostominae</taxon>
        <taxon>Phyllostomus</taxon>
    </lineage>
</organism>
<dbReference type="GO" id="GO:1990782">
    <property type="term" value="F:protein tyrosine kinase binding"/>
    <property type="evidence" value="ECO:0007669"/>
    <property type="project" value="TreeGrafter"/>
</dbReference>
<evidence type="ECO:0000256" key="4">
    <source>
        <dbReference type="ARBA" id="ARBA00038222"/>
    </source>
</evidence>
<evidence type="ECO:0000313" key="7">
    <source>
        <dbReference type="Proteomes" id="UP000504628"/>
    </source>
</evidence>
<dbReference type="FunCoup" id="A0A7E6CP63">
    <property type="interactions" value="152"/>
</dbReference>
<gene>
    <name evidence="8" type="primary">LOC118497667</name>
</gene>
<protein>
    <submittedName>
        <fullName evidence="8">Carcinoembryonic antigen-related cell adhesion molecule 1-like isoform X1</fullName>
    </submittedName>
</protein>
<dbReference type="RefSeq" id="XP_035868740.1">
    <property type="nucleotide sequence ID" value="XM_036012847.1"/>
</dbReference>
<dbReference type="Pfam" id="PF13927">
    <property type="entry name" value="Ig_3"/>
    <property type="match status" value="1"/>
</dbReference>
<dbReference type="InParanoid" id="A0A7E6CP63"/>
<dbReference type="GO" id="GO:0005886">
    <property type="term" value="C:plasma membrane"/>
    <property type="evidence" value="ECO:0007669"/>
    <property type="project" value="TreeGrafter"/>
</dbReference>
<keyword evidence="7" id="KW-1185">Reference proteome</keyword>
<dbReference type="InterPro" id="IPR013106">
    <property type="entry name" value="Ig_V-set"/>
</dbReference>
<dbReference type="PROSITE" id="PS50835">
    <property type="entry name" value="IG_LIKE"/>
    <property type="match status" value="2"/>
</dbReference>
<dbReference type="KEGG" id="pdic:118497667"/>
<dbReference type="FunFam" id="2.60.40.10:FF:000244">
    <property type="entry name" value="carcinoembryonic antigen-related cell adhesion molecule 16"/>
    <property type="match status" value="1"/>
</dbReference>
<dbReference type="InterPro" id="IPR007110">
    <property type="entry name" value="Ig-like_dom"/>
</dbReference>
<dbReference type="PANTHER" id="PTHR44427:SF1">
    <property type="entry name" value="CARCINOEMBRYONIC ANTIGEN-RELATED CELL ADHESION MOLECULE 1"/>
    <property type="match status" value="1"/>
</dbReference>
<evidence type="ECO:0000256" key="3">
    <source>
        <dbReference type="ARBA" id="ARBA00023319"/>
    </source>
</evidence>
<dbReference type="PANTHER" id="PTHR44427">
    <property type="entry name" value="CARCINOEMBRYONIC ANTIGEN-RELATED CELL ADHESION MOLECULE 19"/>
    <property type="match status" value="1"/>
</dbReference>
<dbReference type="SMART" id="SM00409">
    <property type="entry name" value="IG"/>
    <property type="match status" value="2"/>
</dbReference>
<keyword evidence="3" id="KW-0393">Immunoglobulin domain</keyword>
<dbReference type="OrthoDB" id="6159398at2759"/>
<keyword evidence="1 5" id="KW-0732">Signal</keyword>
<feature type="chain" id="PRO_5028866353" evidence="5">
    <location>
        <begin position="35"/>
        <end position="296"/>
    </location>
</feature>
<dbReference type="Pfam" id="PF07686">
    <property type="entry name" value="V-set"/>
    <property type="match status" value="1"/>
</dbReference>
<evidence type="ECO:0000259" key="6">
    <source>
        <dbReference type="PROSITE" id="PS50835"/>
    </source>
</evidence>
<name>A0A7E6CP63_9CHIR</name>
<comment type="similarity">
    <text evidence="4">Belongs to the immunoglobulin superfamily. CEA family.</text>
</comment>
<feature type="signal peptide" evidence="5">
    <location>
        <begin position="1"/>
        <end position="34"/>
    </location>
</feature>
<dbReference type="InterPro" id="IPR036179">
    <property type="entry name" value="Ig-like_dom_sf"/>
</dbReference>
<feature type="domain" description="Ig-like" evidence="6">
    <location>
        <begin position="235"/>
        <end position="296"/>
    </location>
</feature>
<dbReference type="GO" id="GO:0007165">
    <property type="term" value="P:signal transduction"/>
    <property type="evidence" value="ECO:0007669"/>
    <property type="project" value="TreeGrafter"/>
</dbReference>
<dbReference type="AlphaFoldDB" id="A0A7E6CP63"/>
<dbReference type="GO" id="GO:0002682">
    <property type="term" value="P:regulation of immune system process"/>
    <property type="evidence" value="ECO:0007669"/>
    <property type="project" value="TreeGrafter"/>
</dbReference>
<dbReference type="InterPro" id="IPR050831">
    <property type="entry name" value="CEA_cell_adhesion"/>
</dbReference>
<dbReference type="InterPro" id="IPR003599">
    <property type="entry name" value="Ig_sub"/>
</dbReference>
<dbReference type="Gene3D" id="2.60.40.10">
    <property type="entry name" value="Immunoglobulins"/>
    <property type="match status" value="3"/>
</dbReference>
<evidence type="ECO:0000256" key="5">
    <source>
        <dbReference type="SAM" id="SignalP"/>
    </source>
</evidence>
<dbReference type="InterPro" id="IPR013783">
    <property type="entry name" value="Ig-like_fold"/>
</dbReference>
<accession>A0A7E6CP63</accession>
<reference evidence="8" key="1">
    <citation type="submission" date="2025-08" db="UniProtKB">
        <authorList>
            <consortium name="RefSeq"/>
        </authorList>
    </citation>
    <scope>IDENTIFICATION</scope>
    <source>
        <tissue evidence="8">Muscle</tissue>
    </source>
</reference>
<dbReference type="Proteomes" id="UP000504628">
    <property type="component" value="Chromosome 12"/>
</dbReference>
<evidence type="ECO:0000256" key="2">
    <source>
        <dbReference type="ARBA" id="ARBA00023180"/>
    </source>
</evidence>